<evidence type="ECO:0000313" key="1">
    <source>
        <dbReference type="EMBL" id="MCX2525488.1"/>
    </source>
</evidence>
<dbReference type="EMBL" id="JAPIVE010000005">
    <property type="protein sequence ID" value="MCX2525488.1"/>
    <property type="molecule type" value="Genomic_DNA"/>
</dbReference>
<dbReference type="RefSeq" id="WP_265896923.1">
    <property type="nucleotide sequence ID" value="NZ_JAPIVE010000005.1"/>
</dbReference>
<keyword evidence="2" id="KW-1185">Reference proteome</keyword>
<comment type="caution">
    <text evidence="1">The sequence shown here is derived from an EMBL/GenBank/DDBJ whole genome shotgun (WGS) entry which is preliminary data.</text>
</comment>
<protein>
    <recommendedName>
        <fullName evidence="3">Uracil-DNA glycosylase-like domain-containing protein</fullName>
    </recommendedName>
</protein>
<sequence length="247" mass="27868">MSDELITLYRKILLETDFSPLEEEKANYSGVFLPVPGPAFGQSGFKLMVVGQETRGWNGSLEKLLSAQLNNTLDEYLGGTAENYLAQLNVPINSVFLRFLKTTEKRLNMAPMEIFWANLLACSYRKKSPRGRPKKEYEALRKLSSELLSAQIKLINPDAILFLTGPGHDKTIKAMGMEHFNGHKRSWVKEKRRLWFFELGSIPCCRTTHPCHFAGKASRIEAVDAIANFKQNPAIPMYTPSETLLVG</sequence>
<dbReference type="AlphaFoldDB" id="A0AA42CYQ9"/>
<proteinExistence type="predicted"/>
<dbReference type="InterPro" id="IPR036895">
    <property type="entry name" value="Uracil-DNA_glycosylase-like_sf"/>
</dbReference>
<dbReference type="Proteomes" id="UP001165678">
    <property type="component" value="Unassembled WGS sequence"/>
</dbReference>
<accession>A0AA42CYQ9</accession>
<name>A0AA42CYQ9_9GAMM</name>
<evidence type="ECO:0000313" key="2">
    <source>
        <dbReference type="Proteomes" id="UP001165678"/>
    </source>
</evidence>
<reference evidence="1" key="1">
    <citation type="submission" date="2022-11" db="EMBL/GenBank/DDBJ databases">
        <title>Larsenimonas rhizosphaerae sp. nov., isolated from a tidal mudflat.</title>
        <authorList>
            <person name="Lee S.D."/>
            <person name="Kim I.S."/>
        </authorList>
    </citation>
    <scope>NUCLEOTIDE SEQUENCE</scope>
    <source>
        <strain evidence="1">GH2-1</strain>
    </source>
</reference>
<dbReference type="Gene3D" id="3.40.470.10">
    <property type="entry name" value="Uracil-DNA glycosylase-like domain"/>
    <property type="match status" value="1"/>
</dbReference>
<evidence type="ECO:0008006" key="3">
    <source>
        <dbReference type="Google" id="ProtNLM"/>
    </source>
</evidence>
<organism evidence="1 2">
    <name type="scientific">Larsenimonas rhizosphaerae</name>
    <dbReference type="NCBI Taxonomy" id="2944682"/>
    <lineage>
        <taxon>Bacteria</taxon>
        <taxon>Pseudomonadati</taxon>
        <taxon>Pseudomonadota</taxon>
        <taxon>Gammaproteobacteria</taxon>
        <taxon>Oceanospirillales</taxon>
        <taxon>Halomonadaceae</taxon>
        <taxon>Larsenimonas</taxon>
    </lineage>
</organism>
<gene>
    <name evidence="1" type="ORF">OQ287_14675</name>
</gene>